<keyword evidence="1" id="KW-0812">Transmembrane</keyword>
<organism evidence="2">
    <name type="scientific">Arion vulgaris</name>
    <dbReference type="NCBI Taxonomy" id="1028688"/>
    <lineage>
        <taxon>Eukaryota</taxon>
        <taxon>Metazoa</taxon>
        <taxon>Spiralia</taxon>
        <taxon>Lophotrochozoa</taxon>
        <taxon>Mollusca</taxon>
        <taxon>Gastropoda</taxon>
        <taxon>Heterobranchia</taxon>
        <taxon>Euthyneura</taxon>
        <taxon>Panpulmonata</taxon>
        <taxon>Eupulmonata</taxon>
        <taxon>Stylommatophora</taxon>
        <taxon>Helicina</taxon>
        <taxon>Arionoidea</taxon>
        <taxon>Arionidae</taxon>
        <taxon>Arion</taxon>
    </lineage>
</organism>
<accession>A0A0B6ZAB3</accession>
<keyword evidence="1" id="KW-1133">Transmembrane helix</keyword>
<keyword evidence="1" id="KW-0472">Membrane</keyword>
<proteinExistence type="predicted"/>
<dbReference type="EMBL" id="HACG01018467">
    <property type="protein sequence ID" value="CEK65332.1"/>
    <property type="molecule type" value="Transcribed_RNA"/>
</dbReference>
<evidence type="ECO:0000256" key="1">
    <source>
        <dbReference type="SAM" id="Phobius"/>
    </source>
</evidence>
<evidence type="ECO:0000313" key="2">
    <source>
        <dbReference type="EMBL" id="CEK65332.1"/>
    </source>
</evidence>
<sequence>MQKRKKTPDNKSSIFKYIISQTEQDAIIINIIIDMTIVPLLLSVFRISNEYAC</sequence>
<name>A0A0B6ZAB3_9EUPU</name>
<reference evidence="2" key="1">
    <citation type="submission" date="2014-12" db="EMBL/GenBank/DDBJ databases">
        <title>Insight into the proteome of Arion vulgaris.</title>
        <authorList>
            <person name="Aradska J."/>
            <person name="Bulat T."/>
            <person name="Smidak R."/>
            <person name="Sarate P."/>
            <person name="Gangsoo J."/>
            <person name="Sialana F."/>
            <person name="Bilban M."/>
            <person name="Lubec G."/>
        </authorList>
    </citation>
    <scope>NUCLEOTIDE SEQUENCE</scope>
    <source>
        <tissue evidence="2">Skin</tissue>
    </source>
</reference>
<dbReference type="AlphaFoldDB" id="A0A0B6ZAB3"/>
<gene>
    <name evidence="2" type="primary">ORF54698</name>
</gene>
<feature type="transmembrane region" description="Helical" evidence="1">
    <location>
        <begin position="26"/>
        <end position="47"/>
    </location>
</feature>
<protein>
    <recommendedName>
        <fullName evidence="3">G-protein coupled receptors family 1 profile domain-containing protein</fullName>
    </recommendedName>
</protein>
<evidence type="ECO:0008006" key="3">
    <source>
        <dbReference type="Google" id="ProtNLM"/>
    </source>
</evidence>